<evidence type="ECO:0000256" key="2">
    <source>
        <dbReference type="ARBA" id="ARBA00022670"/>
    </source>
</evidence>
<feature type="compositionally biased region" description="Polar residues" evidence="7">
    <location>
        <begin position="1"/>
        <end position="10"/>
    </location>
</feature>
<dbReference type="PROSITE" id="PS50203">
    <property type="entry name" value="CALPAIN_CAT"/>
    <property type="match status" value="1"/>
</dbReference>
<feature type="domain" description="Calpain catalytic" evidence="8">
    <location>
        <begin position="73"/>
        <end position="238"/>
    </location>
</feature>
<dbReference type="GO" id="GO:0004198">
    <property type="term" value="F:calcium-dependent cysteine-type endopeptidase activity"/>
    <property type="evidence" value="ECO:0007669"/>
    <property type="project" value="InterPro"/>
</dbReference>
<evidence type="ECO:0000256" key="7">
    <source>
        <dbReference type="SAM" id="MobiDB-lite"/>
    </source>
</evidence>
<name>F6QRQ7_CIOIN</name>
<dbReference type="InterPro" id="IPR038765">
    <property type="entry name" value="Papain-like_cys_pep_sf"/>
</dbReference>
<evidence type="ECO:0000313" key="9">
    <source>
        <dbReference type="Ensembl" id="ENSCINP00000025206.2"/>
    </source>
</evidence>
<dbReference type="InterPro" id="IPR001300">
    <property type="entry name" value="Peptidase_C2_calpain_cat"/>
</dbReference>
<evidence type="ECO:0000256" key="5">
    <source>
        <dbReference type="PIRSR" id="PIRSR622684-1"/>
    </source>
</evidence>
<dbReference type="InterPro" id="IPR000169">
    <property type="entry name" value="Pept_cys_AS"/>
</dbReference>
<reference evidence="9" key="2">
    <citation type="journal article" date="2008" name="Genome Biol.">
        <title>Improved genome assembly and evidence-based global gene model set for the chordate Ciona intestinalis: new insight into intron and operon populations.</title>
        <authorList>
            <person name="Satou Y."/>
            <person name="Mineta K."/>
            <person name="Ogasawara M."/>
            <person name="Sasakura Y."/>
            <person name="Shoguchi E."/>
            <person name="Ueno K."/>
            <person name="Yamada L."/>
            <person name="Matsumoto J."/>
            <person name="Wasserscheid J."/>
            <person name="Dewar K."/>
            <person name="Wiley G.B."/>
            <person name="Macmil S.L."/>
            <person name="Roe B.A."/>
            <person name="Zeller R.W."/>
            <person name="Hastings K.E."/>
            <person name="Lemaire P."/>
            <person name="Lindquist E."/>
            <person name="Endo T."/>
            <person name="Hotta K."/>
            <person name="Inaba K."/>
        </authorList>
    </citation>
    <scope>NUCLEOTIDE SEQUENCE [LARGE SCALE GENOMIC DNA]</scope>
    <source>
        <strain evidence="9">wild type</strain>
    </source>
</reference>
<dbReference type="SMART" id="SM00230">
    <property type="entry name" value="CysPc"/>
    <property type="match status" value="1"/>
</dbReference>
<dbReference type="Proteomes" id="UP000008144">
    <property type="component" value="Chromosome 1"/>
</dbReference>
<comment type="similarity">
    <text evidence="1">Belongs to the peptidase C2 family.</text>
</comment>
<protein>
    <recommendedName>
        <fullName evidence="8">Calpain catalytic domain-containing protein</fullName>
    </recommendedName>
</protein>
<organism evidence="9 10">
    <name type="scientific">Ciona intestinalis</name>
    <name type="common">Transparent sea squirt</name>
    <name type="synonym">Ascidia intestinalis</name>
    <dbReference type="NCBI Taxonomy" id="7719"/>
    <lineage>
        <taxon>Eukaryota</taxon>
        <taxon>Metazoa</taxon>
        <taxon>Chordata</taxon>
        <taxon>Tunicata</taxon>
        <taxon>Ascidiacea</taxon>
        <taxon>Phlebobranchia</taxon>
        <taxon>Cionidae</taxon>
        <taxon>Ciona</taxon>
    </lineage>
</organism>
<dbReference type="Ensembl" id="ENSCINT00000025452.2">
    <property type="protein sequence ID" value="ENSCINP00000025206.2"/>
    <property type="gene ID" value="ENSCING00000013813.2"/>
</dbReference>
<evidence type="ECO:0000256" key="3">
    <source>
        <dbReference type="ARBA" id="ARBA00022801"/>
    </source>
</evidence>
<keyword evidence="3" id="KW-0378">Hydrolase</keyword>
<dbReference type="OMA" id="QGFQEDY"/>
<dbReference type="PRINTS" id="PR00704">
    <property type="entry name" value="CALPAIN"/>
</dbReference>
<dbReference type="Pfam" id="PF00648">
    <property type="entry name" value="Peptidase_C2"/>
    <property type="match status" value="1"/>
</dbReference>
<evidence type="ECO:0000256" key="1">
    <source>
        <dbReference type="ARBA" id="ARBA00007623"/>
    </source>
</evidence>
<keyword evidence="4" id="KW-0788">Thiol protease</keyword>
<feature type="region of interest" description="Disordered" evidence="7">
    <location>
        <begin position="1"/>
        <end position="32"/>
    </location>
</feature>
<dbReference type="AlphaFoldDB" id="F6QRQ7"/>
<reference evidence="10" key="1">
    <citation type="journal article" date="2002" name="Science">
        <title>The draft genome of Ciona intestinalis: insights into chordate and vertebrate origins.</title>
        <authorList>
            <person name="Dehal P."/>
            <person name="Satou Y."/>
            <person name="Campbell R.K."/>
            <person name="Chapman J."/>
            <person name="Degnan B."/>
            <person name="De Tomaso A."/>
            <person name="Davidson B."/>
            <person name="Di Gregorio A."/>
            <person name="Gelpke M."/>
            <person name="Goodstein D.M."/>
            <person name="Harafuji N."/>
            <person name="Hastings K.E."/>
            <person name="Ho I."/>
            <person name="Hotta K."/>
            <person name="Huang W."/>
            <person name="Kawashima T."/>
            <person name="Lemaire P."/>
            <person name="Martinez D."/>
            <person name="Meinertzhagen I.A."/>
            <person name="Necula S."/>
            <person name="Nonaka M."/>
            <person name="Putnam N."/>
            <person name="Rash S."/>
            <person name="Saiga H."/>
            <person name="Satake M."/>
            <person name="Terry A."/>
            <person name="Yamada L."/>
            <person name="Wang H.G."/>
            <person name="Awazu S."/>
            <person name="Azumi K."/>
            <person name="Boore J."/>
            <person name="Branno M."/>
            <person name="Chin-Bow S."/>
            <person name="DeSantis R."/>
            <person name="Doyle S."/>
            <person name="Francino P."/>
            <person name="Keys D.N."/>
            <person name="Haga S."/>
            <person name="Hayashi H."/>
            <person name="Hino K."/>
            <person name="Imai K.S."/>
            <person name="Inaba K."/>
            <person name="Kano S."/>
            <person name="Kobayashi K."/>
            <person name="Kobayashi M."/>
            <person name="Lee B.I."/>
            <person name="Makabe K.W."/>
            <person name="Manohar C."/>
            <person name="Matassi G."/>
            <person name="Medina M."/>
            <person name="Mochizuki Y."/>
            <person name="Mount S."/>
            <person name="Morishita T."/>
            <person name="Miura S."/>
            <person name="Nakayama A."/>
            <person name="Nishizaka S."/>
            <person name="Nomoto H."/>
            <person name="Ohta F."/>
            <person name="Oishi K."/>
            <person name="Rigoutsos I."/>
            <person name="Sano M."/>
            <person name="Sasaki A."/>
            <person name="Sasakura Y."/>
            <person name="Shoguchi E."/>
            <person name="Shin-i T."/>
            <person name="Spagnuolo A."/>
            <person name="Stainier D."/>
            <person name="Suzuki M.M."/>
            <person name="Tassy O."/>
            <person name="Takatori N."/>
            <person name="Tokuoka M."/>
            <person name="Yagi K."/>
            <person name="Yoshizaki F."/>
            <person name="Wada S."/>
            <person name="Zhang C."/>
            <person name="Hyatt P.D."/>
            <person name="Larimer F."/>
            <person name="Detter C."/>
            <person name="Doggett N."/>
            <person name="Glavina T."/>
            <person name="Hawkins T."/>
            <person name="Richardson P."/>
            <person name="Lucas S."/>
            <person name="Kohara Y."/>
            <person name="Levine M."/>
            <person name="Satoh N."/>
            <person name="Rokhsar D.S."/>
        </authorList>
    </citation>
    <scope>NUCLEOTIDE SEQUENCE [LARGE SCALE GENOMIC DNA]</scope>
</reference>
<dbReference type="InParanoid" id="F6QRQ7"/>
<dbReference type="GO" id="GO:0006508">
    <property type="term" value="P:proteolysis"/>
    <property type="evidence" value="ECO:0007669"/>
    <property type="project" value="UniProtKB-KW"/>
</dbReference>
<accession>F6QRQ7</accession>
<dbReference type="EMBL" id="EAAA01000057">
    <property type="status" value="NOT_ANNOTATED_CDS"/>
    <property type="molecule type" value="Genomic_DNA"/>
</dbReference>
<dbReference type="HOGENOM" id="CLU_1168147_0_0_1"/>
<feature type="active site" evidence="5">
    <location>
        <position position="131"/>
    </location>
</feature>
<keyword evidence="2" id="KW-0645">Protease</keyword>
<dbReference type="GeneTree" id="ENSGT00940000170528"/>
<dbReference type="STRING" id="7719.ENSCINP00000025206"/>
<evidence type="ECO:0000259" key="8">
    <source>
        <dbReference type="PROSITE" id="PS50203"/>
    </source>
</evidence>
<dbReference type="PANTHER" id="PTHR10183">
    <property type="entry name" value="CALPAIN"/>
    <property type="match status" value="1"/>
</dbReference>
<proteinExistence type="inferred from homology"/>
<dbReference type="PANTHER" id="PTHR10183:SF379">
    <property type="entry name" value="CALPAIN-5"/>
    <property type="match status" value="1"/>
</dbReference>
<evidence type="ECO:0000256" key="4">
    <source>
        <dbReference type="ARBA" id="ARBA00022807"/>
    </source>
</evidence>
<dbReference type="InterPro" id="IPR022684">
    <property type="entry name" value="Calpain_cysteine_protease"/>
</dbReference>
<reference evidence="9" key="4">
    <citation type="submission" date="2025-09" db="UniProtKB">
        <authorList>
            <consortium name="Ensembl"/>
        </authorList>
    </citation>
    <scope>IDENTIFICATION</scope>
</reference>
<comment type="caution">
    <text evidence="6">Lacks conserved residue(s) required for the propagation of feature annotation.</text>
</comment>
<evidence type="ECO:0000256" key="6">
    <source>
        <dbReference type="PROSITE-ProRule" id="PRU00239"/>
    </source>
</evidence>
<dbReference type="PROSITE" id="PS00139">
    <property type="entry name" value="THIOL_PROTEASE_CYS"/>
    <property type="match status" value="1"/>
</dbReference>
<sequence>MGNNNSSTTESDGEHDVTETVIEAPLPVEPRADPDIIENIEGASLTSNTITSEFGEIKEVILKKSAEAGKAYVYRDKDFPAESKSLYYTSRAPSKWGDIEWKRPMDLSPNPRLLKNGQSSEDIIQGMLGNCWWLASSAAICRSSKHIQKVVPGDQVMTGPDYVGMFHFRFWRFGQWVDVIVDDNLPTLRGSLCFGRSANPDEFWLPLMEKAYAKVHGSYQATEGGFTQDGMEDLTGGI</sequence>
<evidence type="ECO:0000313" key="10">
    <source>
        <dbReference type="Proteomes" id="UP000008144"/>
    </source>
</evidence>
<reference evidence="9" key="3">
    <citation type="submission" date="2025-08" db="UniProtKB">
        <authorList>
            <consortium name="Ensembl"/>
        </authorList>
    </citation>
    <scope>IDENTIFICATION</scope>
</reference>
<keyword evidence="10" id="KW-1185">Reference proteome</keyword>
<dbReference type="SUPFAM" id="SSF54001">
    <property type="entry name" value="Cysteine proteinases"/>
    <property type="match status" value="1"/>
</dbReference>